<feature type="compositionally biased region" description="Polar residues" evidence="10">
    <location>
        <begin position="513"/>
        <end position="526"/>
    </location>
</feature>
<dbReference type="GO" id="GO:0043161">
    <property type="term" value="P:proteasome-mediated ubiquitin-dependent protein catabolic process"/>
    <property type="evidence" value="ECO:0007669"/>
    <property type="project" value="UniProtKB-ARBA"/>
</dbReference>
<feature type="region of interest" description="Disordered" evidence="10">
    <location>
        <begin position="481"/>
        <end position="538"/>
    </location>
</feature>
<dbReference type="EnsemblPlants" id="OPUNC04G03090.2">
    <property type="protein sequence ID" value="OPUNC04G03090.2"/>
    <property type="gene ID" value="OPUNC04G03090"/>
</dbReference>
<proteinExistence type="predicted"/>
<evidence type="ECO:0000313" key="13">
    <source>
        <dbReference type="Proteomes" id="UP000026962"/>
    </source>
</evidence>
<dbReference type="GO" id="GO:0008270">
    <property type="term" value="F:zinc ion binding"/>
    <property type="evidence" value="ECO:0007669"/>
    <property type="project" value="UniProtKB-KW"/>
</dbReference>
<keyword evidence="4" id="KW-0808">Transferase</keyword>
<dbReference type="InterPro" id="IPR013083">
    <property type="entry name" value="Znf_RING/FYVE/PHD"/>
</dbReference>
<evidence type="ECO:0000256" key="5">
    <source>
        <dbReference type="ARBA" id="ARBA00022723"/>
    </source>
</evidence>
<reference evidence="12" key="1">
    <citation type="submission" date="2015-04" db="UniProtKB">
        <authorList>
            <consortium name="EnsemblPlants"/>
        </authorList>
    </citation>
    <scope>IDENTIFICATION</scope>
</reference>
<sequence>MHQHRITMLSSSETCHLGSSSNNQAMDQQNLLPSNPTADEQNLLPNTLEDEDYPHYLLGSHEVEMPNGSVIGQQNTSLNLWDSAGSSSMGCVADHDSLFQAKREHFAPALSIRAPLIIGGRRREGNSSLPSQSLNLDLNLNQADQFNSEDVDMVQSNGQPGINAFPLNRGLSIPEHVLRHTNSSSATGNPSQVASLSDGMTGQEVNLFGGHRSSCKRKNIDGSLAESSANGSSRNNQRNNNILEPSPSSHESTSGLTVPAPTNHVFSYSPVEQLNQNTNMSANAMLSDHYSLYGDLHERERFLRNTRMRTSPNEYDQSSSNLLPEGSLRCSVYQPTQQQSLFIPVQPRASSSSTNPLSRPYVPAVTQFSQNLHRAPSSGSFGSRIGIFPSSADTTNQLSSQDPNRSSVRSNFPEPLLLGSSLFPSDSTELLSMPGGRSNQQNSSSTIRTSVNIGAQQIPGLNASQPASSSRGSVDIVRRSLQAASVPQSRGSSITSQQQRGHSSTSHEIRSHQPGSSSRANQQQYVRSVPHSGDRQNSNYLDLQSFMQSIAASRDGIRTVSESANQLVHLRNVVEQIRQGRGGRFEDPNFERALFARRASLIDRHRDMRLDVDNMSYEELLALGERIGYVNTGLSEDKIRTGLKQWKYVSIAFEEPLTGVEPCCICQEEYAEGEDMGRLDCGHDFHTACIKQWLVIKNLCPICKKTGLGT</sequence>
<feature type="compositionally biased region" description="Polar residues" evidence="10">
    <location>
        <begin position="482"/>
        <end position="504"/>
    </location>
</feature>
<dbReference type="Pfam" id="PF13639">
    <property type="entry name" value="zf-RING_2"/>
    <property type="match status" value="1"/>
</dbReference>
<dbReference type="SUPFAM" id="SSF57850">
    <property type="entry name" value="RING/U-box"/>
    <property type="match status" value="1"/>
</dbReference>
<feature type="region of interest" description="Disordered" evidence="10">
    <location>
        <begin position="427"/>
        <end position="447"/>
    </location>
</feature>
<feature type="region of interest" description="Disordered" evidence="10">
    <location>
        <begin position="1"/>
        <end position="42"/>
    </location>
</feature>
<reference evidence="12" key="2">
    <citation type="submission" date="2018-05" db="EMBL/GenBank/DDBJ databases">
        <title>OpunRS2 (Oryza punctata Reference Sequence Version 2).</title>
        <authorList>
            <person name="Zhang J."/>
            <person name="Kudrna D."/>
            <person name="Lee S."/>
            <person name="Talag J."/>
            <person name="Welchert J."/>
            <person name="Wing R.A."/>
        </authorList>
    </citation>
    <scope>NUCLEOTIDE SEQUENCE [LARGE SCALE GENOMIC DNA]</scope>
</reference>
<evidence type="ECO:0000259" key="11">
    <source>
        <dbReference type="PROSITE" id="PS50089"/>
    </source>
</evidence>
<feature type="region of interest" description="Disordered" evidence="10">
    <location>
        <begin position="223"/>
        <end position="261"/>
    </location>
</feature>
<dbReference type="Gramene" id="OPUNC04G03090.2">
    <property type="protein sequence ID" value="OPUNC04G03090.2"/>
    <property type="gene ID" value="OPUNC04G03090"/>
</dbReference>
<evidence type="ECO:0000256" key="6">
    <source>
        <dbReference type="ARBA" id="ARBA00022771"/>
    </source>
</evidence>
<keyword evidence="6 9" id="KW-0863">Zinc-finger</keyword>
<dbReference type="InterPro" id="IPR045191">
    <property type="entry name" value="MBR1/2-like"/>
</dbReference>
<keyword evidence="7" id="KW-0833">Ubl conjugation pathway</keyword>
<dbReference type="eggNOG" id="KOG0800">
    <property type="taxonomic scope" value="Eukaryota"/>
</dbReference>
<feature type="compositionally biased region" description="Low complexity" evidence="10">
    <location>
        <begin position="227"/>
        <end position="241"/>
    </location>
</feature>
<evidence type="ECO:0000313" key="12">
    <source>
        <dbReference type="EnsemblPlants" id="OPUNC04G03090.1"/>
    </source>
</evidence>
<comment type="pathway">
    <text evidence="2">Protein modification; protein ubiquitination.</text>
</comment>
<feature type="compositionally biased region" description="Polar residues" evidence="10">
    <location>
        <begin position="437"/>
        <end position="447"/>
    </location>
</feature>
<evidence type="ECO:0000256" key="3">
    <source>
        <dbReference type="ARBA" id="ARBA00012483"/>
    </source>
</evidence>
<evidence type="ECO:0000256" key="4">
    <source>
        <dbReference type="ARBA" id="ARBA00022679"/>
    </source>
</evidence>
<dbReference type="GO" id="GO:0061630">
    <property type="term" value="F:ubiquitin protein ligase activity"/>
    <property type="evidence" value="ECO:0007669"/>
    <property type="project" value="UniProtKB-EC"/>
</dbReference>
<dbReference type="PANTHER" id="PTHR22937">
    <property type="entry name" value="E3 UBIQUITIN-PROTEIN LIGASE RNF165"/>
    <property type="match status" value="1"/>
</dbReference>
<accession>A0A0E0KMY5</accession>
<dbReference type="HOGENOM" id="CLU_463358_0_0_1"/>
<name>A0A0E0KMY5_ORYPU</name>
<dbReference type="InterPro" id="IPR001841">
    <property type="entry name" value="Znf_RING"/>
</dbReference>
<evidence type="ECO:0000256" key="2">
    <source>
        <dbReference type="ARBA" id="ARBA00004906"/>
    </source>
</evidence>
<dbReference type="EC" id="2.3.2.27" evidence="3"/>
<organism evidence="12">
    <name type="scientific">Oryza punctata</name>
    <name type="common">Red rice</name>
    <dbReference type="NCBI Taxonomy" id="4537"/>
    <lineage>
        <taxon>Eukaryota</taxon>
        <taxon>Viridiplantae</taxon>
        <taxon>Streptophyta</taxon>
        <taxon>Embryophyta</taxon>
        <taxon>Tracheophyta</taxon>
        <taxon>Spermatophyta</taxon>
        <taxon>Magnoliopsida</taxon>
        <taxon>Liliopsida</taxon>
        <taxon>Poales</taxon>
        <taxon>Poaceae</taxon>
        <taxon>BOP clade</taxon>
        <taxon>Oryzoideae</taxon>
        <taxon>Oryzeae</taxon>
        <taxon>Oryzinae</taxon>
        <taxon>Oryza</taxon>
    </lineage>
</organism>
<comment type="catalytic activity">
    <reaction evidence="1">
        <text>S-ubiquitinyl-[E2 ubiquitin-conjugating enzyme]-L-cysteine + [acceptor protein]-L-lysine = [E2 ubiquitin-conjugating enzyme]-L-cysteine + N(6)-ubiquitinyl-[acceptor protein]-L-lysine.</text>
        <dbReference type="EC" id="2.3.2.27"/>
    </reaction>
</comment>
<dbReference type="Proteomes" id="UP000026962">
    <property type="component" value="Chromosome 4"/>
</dbReference>
<keyword evidence="13" id="KW-1185">Reference proteome</keyword>
<dbReference type="AlphaFoldDB" id="A0A0E0KMY5"/>
<feature type="compositionally biased region" description="Polar residues" evidence="10">
    <location>
        <begin position="242"/>
        <end position="256"/>
    </location>
</feature>
<feature type="compositionally biased region" description="Polar residues" evidence="10">
    <location>
        <begin position="392"/>
        <end position="410"/>
    </location>
</feature>
<evidence type="ECO:0000256" key="9">
    <source>
        <dbReference type="PROSITE-ProRule" id="PRU00175"/>
    </source>
</evidence>
<evidence type="ECO:0000256" key="8">
    <source>
        <dbReference type="ARBA" id="ARBA00022833"/>
    </source>
</evidence>
<feature type="compositionally biased region" description="Low complexity" evidence="10">
    <location>
        <begin position="376"/>
        <end position="391"/>
    </location>
</feature>
<dbReference type="Gramene" id="OPUNC04G03090.1">
    <property type="protein sequence ID" value="OPUNC04G03090.1"/>
    <property type="gene ID" value="OPUNC04G03090"/>
</dbReference>
<keyword evidence="8" id="KW-0862">Zinc</keyword>
<dbReference type="FunFam" id="3.30.40.10:FF:000309">
    <property type="entry name" value="E3 ubiquitin-protein ligase MBR2"/>
    <property type="match status" value="1"/>
</dbReference>
<dbReference type="PANTHER" id="PTHR22937:SF213">
    <property type="entry name" value="RING-TYPE E3 UBIQUITIN TRANSFERASE"/>
    <property type="match status" value="1"/>
</dbReference>
<feature type="compositionally biased region" description="Polar residues" evidence="10">
    <location>
        <begin position="8"/>
        <end position="42"/>
    </location>
</feature>
<keyword evidence="5" id="KW-0479">Metal-binding</keyword>
<feature type="domain" description="RING-type" evidence="11">
    <location>
        <begin position="663"/>
        <end position="704"/>
    </location>
</feature>
<dbReference type="GO" id="GO:0010228">
    <property type="term" value="P:vegetative to reproductive phase transition of meristem"/>
    <property type="evidence" value="ECO:0007669"/>
    <property type="project" value="UniProtKB-ARBA"/>
</dbReference>
<dbReference type="Gene3D" id="3.30.40.10">
    <property type="entry name" value="Zinc/RING finger domain, C3HC4 (zinc finger)"/>
    <property type="match status" value="1"/>
</dbReference>
<protein>
    <recommendedName>
        <fullName evidence="3">RING-type E3 ubiquitin transferase</fullName>
        <ecNumber evidence="3">2.3.2.27</ecNumber>
    </recommendedName>
</protein>
<evidence type="ECO:0000256" key="10">
    <source>
        <dbReference type="SAM" id="MobiDB-lite"/>
    </source>
</evidence>
<dbReference type="OMA" id="FVRSTRM"/>
<dbReference type="EnsemblPlants" id="OPUNC04G03090.1">
    <property type="protein sequence ID" value="OPUNC04G03090.1"/>
    <property type="gene ID" value="OPUNC04G03090"/>
</dbReference>
<evidence type="ECO:0000256" key="1">
    <source>
        <dbReference type="ARBA" id="ARBA00000900"/>
    </source>
</evidence>
<evidence type="ECO:0000256" key="7">
    <source>
        <dbReference type="ARBA" id="ARBA00022786"/>
    </source>
</evidence>
<feature type="region of interest" description="Disordered" evidence="10">
    <location>
        <begin position="373"/>
        <end position="413"/>
    </location>
</feature>
<dbReference type="SMART" id="SM00184">
    <property type="entry name" value="RING"/>
    <property type="match status" value="1"/>
</dbReference>
<dbReference type="PROSITE" id="PS50089">
    <property type="entry name" value="ZF_RING_2"/>
    <property type="match status" value="1"/>
</dbReference>
<dbReference type="STRING" id="4537.A0A0E0KMY5"/>